<dbReference type="InterPro" id="IPR001173">
    <property type="entry name" value="Glyco_trans_2-like"/>
</dbReference>
<proteinExistence type="inferred from homology"/>
<dbReference type="EMBL" id="JAFBCV010000013">
    <property type="protein sequence ID" value="MBM7840348.1"/>
    <property type="molecule type" value="Genomic_DNA"/>
</dbReference>
<dbReference type="Proteomes" id="UP001179280">
    <property type="component" value="Unassembled WGS sequence"/>
</dbReference>
<evidence type="ECO:0000256" key="11">
    <source>
        <dbReference type="SAM" id="MobiDB-lite"/>
    </source>
</evidence>
<organism evidence="13 14">
    <name type="scientific">Shouchella xiaoxiensis</name>
    <dbReference type="NCBI Taxonomy" id="766895"/>
    <lineage>
        <taxon>Bacteria</taxon>
        <taxon>Bacillati</taxon>
        <taxon>Bacillota</taxon>
        <taxon>Bacilli</taxon>
        <taxon>Bacillales</taxon>
        <taxon>Bacillaceae</taxon>
        <taxon>Shouchella</taxon>
    </lineage>
</organism>
<evidence type="ECO:0000256" key="1">
    <source>
        <dbReference type="ARBA" id="ARBA00004236"/>
    </source>
</evidence>
<feature type="region of interest" description="Disordered" evidence="11">
    <location>
        <begin position="1"/>
        <end position="23"/>
    </location>
</feature>
<evidence type="ECO:0000256" key="10">
    <source>
        <dbReference type="ARBA" id="ARBA00040345"/>
    </source>
</evidence>
<comment type="similarity">
    <text evidence="9">Belongs to the glycosyltransferase 2 family. CrtQ subfamily.</text>
</comment>
<keyword evidence="5" id="KW-0125">Carotenoid biosynthesis</keyword>
<dbReference type="RefSeq" id="WP_204467898.1">
    <property type="nucleotide sequence ID" value="NZ_JAFBCV010000013.1"/>
</dbReference>
<dbReference type="Pfam" id="PF00535">
    <property type="entry name" value="Glycos_transf_2"/>
    <property type="match status" value="1"/>
</dbReference>
<evidence type="ECO:0000256" key="4">
    <source>
        <dbReference type="ARBA" id="ARBA00022679"/>
    </source>
</evidence>
<evidence type="ECO:0000256" key="6">
    <source>
        <dbReference type="ARBA" id="ARBA00023136"/>
    </source>
</evidence>
<evidence type="ECO:0000256" key="2">
    <source>
        <dbReference type="ARBA" id="ARBA00022475"/>
    </source>
</evidence>
<dbReference type="PANTHER" id="PTHR43646:SF2">
    <property type="entry name" value="GLYCOSYLTRANSFERASE 2-LIKE DOMAIN-CONTAINING PROTEIN"/>
    <property type="match status" value="1"/>
</dbReference>
<keyword evidence="2" id="KW-1003">Cell membrane</keyword>
<evidence type="ECO:0000256" key="8">
    <source>
        <dbReference type="ARBA" id="ARBA00037904"/>
    </source>
</evidence>
<evidence type="ECO:0000256" key="9">
    <source>
        <dbReference type="ARBA" id="ARBA00038120"/>
    </source>
</evidence>
<protein>
    <recommendedName>
        <fullName evidence="10">4,4'-diaponeurosporenoate glycosyltransferase</fullName>
    </recommendedName>
</protein>
<keyword evidence="4" id="KW-0808">Transferase</keyword>
<accession>A0ABS2SXT9</accession>
<name>A0ABS2SXT9_9BACI</name>
<keyword evidence="6" id="KW-0472">Membrane</keyword>
<evidence type="ECO:0000313" key="13">
    <source>
        <dbReference type="EMBL" id="MBM7840348.1"/>
    </source>
</evidence>
<gene>
    <name evidence="13" type="ORF">JOC54_003629</name>
</gene>
<feature type="compositionally biased region" description="Low complexity" evidence="11">
    <location>
        <begin position="1"/>
        <end position="13"/>
    </location>
</feature>
<feature type="domain" description="Glycosyltransferase 2-like" evidence="12">
    <location>
        <begin position="35"/>
        <end position="144"/>
    </location>
</feature>
<dbReference type="InterPro" id="IPR029044">
    <property type="entry name" value="Nucleotide-diphossugar_trans"/>
</dbReference>
<keyword evidence="3" id="KW-0328">Glycosyltransferase</keyword>
<comment type="caution">
    <text evidence="13">The sequence shown here is derived from an EMBL/GenBank/DDBJ whole genome shotgun (WGS) entry which is preliminary data.</text>
</comment>
<dbReference type="SUPFAM" id="SSF53448">
    <property type="entry name" value="Nucleotide-diphospho-sugar transferases"/>
    <property type="match status" value="1"/>
</dbReference>
<comment type="function">
    <text evidence="7">Catalyzes the glycosylation of 4,4'-diaponeurosporenoate, i.e. the esterification of glucose at the C1'' position with the carboxyl group of 4,4'-diaponeurosporenic acid, to form glycosyl-4,4'-diaponeurosporenoate. This is a step in the biosynthesis of staphyloxanthin, an orange pigment present in most staphylococci strains.</text>
</comment>
<dbReference type="Gene3D" id="3.90.550.10">
    <property type="entry name" value="Spore Coat Polysaccharide Biosynthesis Protein SpsA, Chain A"/>
    <property type="match status" value="1"/>
</dbReference>
<sequence>MIQKFSRQNQNQQRRSRKPLESKKVARDKRFTLAVIIPAMNESDTIGGVIDEINRLDPNYLVVVDNGSTDQTAAIATNKGANVVHYPYPLGNDVGRALGAIEVEADIYLFTDADIAIKAEAYLPFIKAIEMGDDVSINSIDWVTYYQKADSISAGRYFLNYIQNRSDLRAENVLTIPHALSQSIIKRISAAVLVNPVLANSIALEQTEKVSSPGAIDVLRMNKVRKNHFAKPDEIISTGLQRMQGDTYEALHYVLTRSGRYRQQALIEHDEEEIKRIKAQWDKVCTKKPVSLVIHIDETFCSSTKQLIQVLMANETVELVPVVSSESTSFIAWLEEIKQPHLLYQLKQGEGASYHLGSIIAQGDNLLFHNANQELSLHQVARFIEQASLNPNACVVNNQEHQYTTLDEMNNVFIGNQLINMANSGQKLITSGFVLPPFLVPAKLLVEKQLLQAPVKLQVELLLKNQLFVTGPSVDVTYPLSTGKQQSVEALLAGFSYLFDQTNERGSFTDEGRRRELIPFTLPEACIEETRELIVQRVEINQSL</sequence>
<reference evidence="13" key="1">
    <citation type="submission" date="2021-01" db="EMBL/GenBank/DDBJ databases">
        <title>Genomic Encyclopedia of Type Strains, Phase IV (KMG-IV): sequencing the most valuable type-strain genomes for metagenomic binning, comparative biology and taxonomic classification.</title>
        <authorList>
            <person name="Goeker M."/>
        </authorList>
    </citation>
    <scope>NUCLEOTIDE SEQUENCE</scope>
    <source>
        <strain evidence="13">DSM 21943</strain>
    </source>
</reference>
<dbReference type="PANTHER" id="PTHR43646">
    <property type="entry name" value="GLYCOSYLTRANSFERASE"/>
    <property type="match status" value="1"/>
</dbReference>
<keyword evidence="14" id="KW-1185">Reference proteome</keyword>
<comment type="pathway">
    <text evidence="8">Carotenoid biosynthesis; staphyloxanthin biosynthesis; staphyloxanthin from farnesyl diphosphate: step 4/5.</text>
</comment>
<evidence type="ECO:0000313" key="14">
    <source>
        <dbReference type="Proteomes" id="UP001179280"/>
    </source>
</evidence>
<evidence type="ECO:0000256" key="7">
    <source>
        <dbReference type="ARBA" id="ARBA00037281"/>
    </source>
</evidence>
<evidence type="ECO:0000259" key="12">
    <source>
        <dbReference type="Pfam" id="PF00535"/>
    </source>
</evidence>
<evidence type="ECO:0000256" key="3">
    <source>
        <dbReference type="ARBA" id="ARBA00022676"/>
    </source>
</evidence>
<evidence type="ECO:0000256" key="5">
    <source>
        <dbReference type="ARBA" id="ARBA00022746"/>
    </source>
</evidence>
<comment type="subcellular location">
    <subcellularLocation>
        <location evidence="1">Cell membrane</location>
    </subcellularLocation>
</comment>